<protein>
    <submittedName>
        <fullName evidence="1">Uncharacterized protein</fullName>
    </submittedName>
</protein>
<dbReference type="Proteomes" id="UP000663848">
    <property type="component" value="Unassembled WGS sequence"/>
</dbReference>
<gene>
    <name evidence="1" type="ORF">QYT958_LOCUS17874</name>
    <name evidence="2" type="ORF">UJA718_LOCUS41800</name>
</gene>
<proteinExistence type="predicted"/>
<reference evidence="1" key="1">
    <citation type="submission" date="2021-02" db="EMBL/GenBank/DDBJ databases">
        <authorList>
            <person name="Nowell W R."/>
        </authorList>
    </citation>
    <scope>NUCLEOTIDE SEQUENCE</scope>
</reference>
<name>A0A821IRH3_9BILA</name>
<comment type="caution">
    <text evidence="1">The sequence shown here is derived from an EMBL/GenBank/DDBJ whole genome shotgun (WGS) entry which is preliminary data.</text>
</comment>
<evidence type="ECO:0000313" key="3">
    <source>
        <dbReference type="Proteomes" id="UP000663848"/>
    </source>
</evidence>
<feature type="non-terminal residue" evidence="1">
    <location>
        <position position="54"/>
    </location>
</feature>
<keyword evidence="4" id="KW-1185">Reference proteome</keyword>
<dbReference type="Proteomes" id="UP000663873">
    <property type="component" value="Unassembled WGS sequence"/>
</dbReference>
<accession>A0A821IRH3</accession>
<evidence type="ECO:0000313" key="1">
    <source>
        <dbReference type="EMBL" id="CAF4702699.1"/>
    </source>
</evidence>
<dbReference type="AlphaFoldDB" id="A0A821IRH3"/>
<sequence>MPPPPAALKKKAASKNPPIFSQEYFIQNHGDIACIMVMILTAGTIFNSTSSYCG</sequence>
<dbReference type="EMBL" id="CAJOBP010050945">
    <property type="protein sequence ID" value="CAF4812676.1"/>
    <property type="molecule type" value="Genomic_DNA"/>
</dbReference>
<evidence type="ECO:0000313" key="2">
    <source>
        <dbReference type="EMBL" id="CAF4812676.1"/>
    </source>
</evidence>
<organism evidence="1 3">
    <name type="scientific">Rotaria socialis</name>
    <dbReference type="NCBI Taxonomy" id="392032"/>
    <lineage>
        <taxon>Eukaryota</taxon>
        <taxon>Metazoa</taxon>
        <taxon>Spiralia</taxon>
        <taxon>Gnathifera</taxon>
        <taxon>Rotifera</taxon>
        <taxon>Eurotatoria</taxon>
        <taxon>Bdelloidea</taxon>
        <taxon>Philodinida</taxon>
        <taxon>Philodinidae</taxon>
        <taxon>Rotaria</taxon>
    </lineage>
</organism>
<dbReference type="EMBL" id="CAJOBR010002762">
    <property type="protein sequence ID" value="CAF4702699.1"/>
    <property type="molecule type" value="Genomic_DNA"/>
</dbReference>
<evidence type="ECO:0000313" key="4">
    <source>
        <dbReference type="Proteomes" id="UP000663873"/>
    </source>
</evidence>